<dbReference type="EMBL" id="LN609529">
    <property type="protein sequence ID" value="CEF69630.1"/>
    <property type="molecule type" value="Genomic_DNA"/>
</dbReference>
<proteinExistence type="predicted"/>
<dbReference type="AlphaFoldDB" id="A0A090MZW2"/>
<dbReference type="RefSeq" id="XP_024508829.1">
    <property type="nucleotide sequence ID" value="XM_024643127.1"/>
</dbReference>
<dbReference type="WormBase" id="SRAE_2000427700">
    <property type="protein sequence ID" value="SRP06177"/>
    <property type="gene ID" value="WBGene00264507"/>
</dbReference>
<gene>
    <name evidence="1 3 4" type="ORF">SRAE_2000427700</name>
</gene>
<protein>
    <submittedName>
        <fullName evidence="1 3">Uncharacterized protein</fullName>
    </submittedName>
</protein>
<keyword evidence="2" id="KW-1185">Reference proteome</keyword>
<organism evidence="1">
    <name type="scientific">Strongyloides ratti</name>
    <name type="common">Parasitic roundworm</name>
    <dbReference type="NCBI Taxonomy" id="34506"/>
    <lineage>
        <taxon>Eukaryota</taxon>
        <taxon>Metazoa</taxon>
        <taxon>Ecdysozoa</taxon>
        <taxon>Nematoda</taxon>
        <taxon>Chromadorea</taxon>
        <taxon>Rhabditida</taxon>
        <taxon>Tylenchina</taxon>
        <taxon>Panagrolaimomorpha</taxon>
        <taxon>Strongyloidoidea</taxon>
        <taxon>Strongyloididae</taxon>
        <taxon>Strongyloides</taxon>
    </lineage>
</organism>
<evidence type="ECO:0000313" key="1">
    <source>
        <dbReference type="EMBL" id="CEF69630.1"/>
    </source>
</evidence>
<evidence type="ECO:0000313" key="4">
    <source>
        <dbReference type="WormBase" id="SRAE_2000427700"/>
    </source>
</evidence>
<reference evidence="1 2" key="1">
    <citation type="submission" date="2014-09" db="EMBL/GenBank/DDBJ databases">
        <authorList>
            <person name="Martin A.A."/>
        </authorList>
    </citation>
    <scope>NUCLEOTIDE SEQUENCE</scope>
    <source>
        <strain evidence="2">ED321</strain>
        <strain evidence="1">ED321 Heterogonic</strain>
    </source>
</reference>
<dbReference type="GeneID" id="36382000"/>
<evidence type="ECO:0000313" key="2">
    <source>
        <dbReference type="Proteomes" id="UP000035682"/>
    </source>
</evidence>
<dbReference type="Proteomes" id="UP000035682">
    <property type="component" value="Unplaced"/>
</dbReference>
<accession>A0A090MZW2</accession>
<dbReference type="OrthoDB" id="5798777at2759"/>
<name>A0A090MZW2_STRRB</name>
<reference evidence="3" key="2">
    <citation type="submission" date="2020-12" db="UniProtKB">
        <authorList>
            <consortium name="WormBaseParasite"/>
        </authorList>
    </citation>
    <scope>IDENTIFICATION</scope>
</reference>
<evidence type="ECO:0000313" key="3">
    <source>
        <dbReference type="WBParaSite" id="SRAE_2000427700.1"/>
    </source>
</evidence>
<sequence>MYIFFFSCNNNKKNKSEIRQSPKSYRIDTVTIQSPTLISMKHNDRNNIKVDEIKCPSVCMPKCTTKCLKAYIFLNNPNYPFNMNPNKYSAKSISEAVPLCHPLCMPKCHDSCLDEISSDDLRSPRPLVCREACMPKCSPACVASPPSIIPCERPLMDPKRCDCSPGYVQCSEKTCCMRYKKMAIKYRNLLPSYLDADDEIKKNLDKNDLFLAKDGLVPDNYINGNETNIYINLLKRLWNMDMDNNKNNMGVAKLFNSQFEEGSGIDI</sequence>
<dbReference type="WBParaSite" id="SRAE_2000427700.1">
    <property type="protein sequence ID" value="SRAE_2000427700.1"/>
    <property type="gene ID" value="WBGene00264507"/>
</dbReference>
<dbReference type="CTD" id="36382000"/>